<feature type="domain" description="SpoVT-AbrB" evidence="2">
    <location>
        <begin position="10"/>
        <end position="55"/>
    </location>
</feature>
<name>A0A7C5VIV5_9DEIN</name>
<dbReference type="EMBL" id="DRXE01000038">
    <property type="protein sequence ID" value="HHM67313.1"/>
    <property type="molecule type" value="Genomic_DNA"/>
</dbReference>
<dbReference type="PROSITE" id="PS51740">
    <property type="entry name" value="SPOVT_ABRB"/>
    <property type="match status" value="1"/>
</dbReference>
<dbReference type="CDD" id="cd16320">
    <property type="entry name" value="MraZ_N"/>
    <property type="match status" value="1"/>
</dbReference>
<keyword evidence="1 3" id="KW-0238">DNA-binding</keyword>
<proteinExistence type="predicted"/>
<dbReference type="InterPro" id="IPR035642">
    <property type="entry name" value="MraZ_N"/>
</dbReference>
<sequence length="87" mass="9838">MVGVVKRDYSTTLTVDAQGRVLLPSPLRRALGLGPGSRLVALVEEGRLVLEPWERVEEELWRELADLEGSLSEELIRERRLEAERDG</sequence>
<evidence type="ECO:0000313" key="3">
    <source>
        <dbReference type="EMBL" id="HHM67313.1"/>
    </source>
</evidence>
<dbReference type="SMART" id="SM00966">
    <property type="entry name" value="SpoVT_AbrB"/>
    <property type="match status" value="1"/>
</dbReference>
<dbReference type="InterPro" id="IPR037914">
    <property type="entry name" value="SpoVT-AbrB_sf"/>
</dbReference>
<dbReference type="NCBIfam" id="TIGR01439">
    <property type="entry name" value="lp_hng_hel_AbrB"/>
    <property type="match status" value="1"/>
</dbReference>
<gene>
    <name evidence="3" type="ORF">ENM28_01070</name>
</gene>
<organism evidence="3">
    <name type="scientific">Thermus caliditerrae</name>
    <dbReference type="NCBI Taxonomy" id="1330700"/>
    <lineage>
        <taxon>Bacteria</taxon>
        <taxon>Thermotogati</taxon>
        <taxon>Deinococcota</taxon>
        <taxon>Deinococci</taxon>
        <taxon>Thermales</taxon>
        <taxon>Thermaceae</taxon>
        <taxon>Thermus</taxon>
    </lineage>
</organism>
<dbReference type="Gene3D" id="2.10.260.10">
    <property type="match status" value="1"/>
</dbReference>
<dbReference type="InterPro" id="IPR007159">
    <property type="entry name" value="SpoVT-AbrB_dom"/>
</dbReference>
<evidence type="ECO:0000256" key="1">
    <source>
        <dbReference type="PROSITE-ProRule" id="PRU01076"/>
    </source>
</evidence>
<protein>
    <submittedName>
        <fullName evidence="3">AbrB/MazE/SpoVT family DNA-binding domain-containing protein</fullName>
    </submittedName>
</protein>
<dbReference type="AlphaFoldDB" id="A0A7C5VIV5"/>
<reference evidence="3" key="1">
    <citation type="journal article" date="2020" name="mSystems">
        <title>Genome- and Community-Level Interaction Insights into Carbon Utilization and Element Cycling Functions of Hydrothermarchaeota in Hydrothermal Sediment.</title>
        <authorList>
            <person name="Zhou Z."/>
            <person name="Liu Y."/>
            <person name="Xu W."/>
            <person name="Pan J."/>
            <person name="Luo Z.H."/>
            <person name="Li M."/>
        </authorList>
    </citation>
    <scope>NUCLEOTIDE SEQUENCE [LARGE SCALE GENOMIC DNA]</scope>
    <source>
        <strain evidence="3">SpSt-1071</strain>
    </source>
</reference>
<dbReference type="SUPFAM" id="SSF89447">
    <property type="entry name" value="AbrB/MazE/MraZ-like"/>
    <property type="match status" value="1"/>
</dbReference>
<accession>A0A7C5VIV5</accession>
<dbReference type="GO" id="GO:0003677">
    <property type="term" value="F:DNA binding"/>
    <property type="evidence" value="ECO:0007669"/>
    <property type="project" value="UniProtKB-UniRule"/>
</dbReference>
<evidence type="ECO:0000259" key="2">
    <source>
        <dbReference type="PROSITE" id="PS51740"/>
    </source>
</evidence>
<comment type="caution">
    <text evidence="3">The sequence shown here is derived from an EMBL/GenBank/DDBJ whole genome shotgun (WGS) entry which is preliminary data.</text>
</comment>
<dbReference type="Pfam" id="PF04014">
    <property type="entry name" value="MazE_antitoxin"/>
    <property type="match status" value="1"/>
</dbReference>